<dbReference type="Pfam" id="PF00877">
    <property type="entry name" value="NLPC_P60"/>
    <property type="match status" value="1"/>
</dbReference>
<protein>
    <submittedName>
        <fullName evidence="8">Cell wall-associated NlpC family hydrolase</fullName>
    </submittedName>
</protein>
<keyword evidence="3 8" id="KW-0378">Hydrolase</keyword>
<dbReference type="EMBL" id="VLKF01000001">
    <property type="protein sequence ID" value="TWH72314.1"/>
    <property type="molecule type" value="Genomic_DNA"/>
</dbReference>
<organism evidence="8 9">
    <name type="scientific">Modestobacter roseus</name>
    <dbReference type="NCBI Taxonomy" id="1181884"/>
    <lineage>
        <taxon>Bacteria</taxon>
        <taxon>Bacillati</taxon>
        <taxon>Actinomycetota</taxon>
        <taxon>Actinomycetes</taxon>
        <taxon>Geodermatophilales</taxon>
        <taxon>Geodermatophilaceae</taxon>
        <taxon>Modestobacter</taxon>
    </lineage>
</organism>
<dbReference type="RefSeq" id="WP_153357131.1">
    <property type="nucleotide sequence ID" value="NZ_JABGDC010000007.1"/>
</dbReference>
<dbReference type="Proteomes" id="UP000321490">
    <property type="component" value="Unassembled WGS sequence"/>
</dbReference>
<evidence type="ECO:0000256" key="4">
    <source>
        <dbReference type="ARBA" id="ARBA00022807"/>
    </source>
</evidence>
<evidence type="ECO:0000256" key="2">
    <source>
        <dbReference type="ARBA" id="ARBA00022670"/>
    </source>
</evidence>
<dbReference type="GO" id="GO:0008234">
    <property type="term" value="F:cysteine-type peptidase activity"/>
    <property type="evidence" value="ECO:0007669"/>
    <property type="project" value="UniProtKB-KW"/>
</dbReference>
<dbReference type="InterPro" id="IPR038765">
    <property type="entry name" value="Papain-like_cys_pep_sf"/>
</dbReference>
<dbReference type="PANTHER" id="PTHR47053">
    <property type="entry name" value="MUREIN DD-ENDOPEPTIDASE MEPH-RELATED"/>
    <property type="match status" value="1"/>
</dbReference>
<feature type="region of interest" description="Disordered" evidence="6">
    <location>
        <begin position="1"/>
        <end position="21"/>
    </location>
</feature>
<comment type="caution">
    <text evidence="8">The sequence shown here is derived from an EMBL/GenBank/DDBJ whole genome shotgun (WGS) entry which is preliminary data.</text>
</comment>
<dbReference type="PROSITE" id="PS51935">
    <property type="entry name" value="NLPC_P60"/>
    <property type="match status" value="1"/>
</dbReference>
<comment type="similarity">
    <text evidence="1">Belongs to the peptidase C40 family.</text>
</comment>
<feature type="domain" description="NlpC/P60" evidence="7">
    <location>
        <begin position="256"/>
        <end position="372"/>
    </location>
</feature>
<keyword evidence="4" id="KW-0788">Thiol protease</keyword>
<evidence type="ECO:0000313" key="9">
    <source>
        <dbReference type="Proteomes" id="UP000321490"/>
    </source>
</evidence>
<dbReference type="Gene3D" id="6.10.250.3150">
    <property type="match status" value="1"/>
</dbReference>
<evidence type="ECO:0000313" key="8">
    <source>
        <dbReference type="EMBL" id="TWH72314.1"/>
    </source>
</evidence>
<dbReference type="OrthoDB" id="5177647at2"/>
<dbReference type="InterPro" id="IPR000064">
    <property type="entry name" value="NLP_P60_dom"/>
</dbReference>
<dbReference type="PANTHER" id="PTHR47053:SF1">
    <property type="entry name" value="MUREIN DD-ENDOPEPTIDASE MEPH-RELATED"/>
    <property type="match status" value="1"/>
</dbReference>
<proteinExistence type="inferred from homology"/>
<reference evidence="8 9" key="1">
    <citation type="submission" date="2019-07" db="EMBL/GenBank/DDBJ databases">
        <title>R&amp;d 2014.</title>
        <authorList>
            <person name="Klenk H.-P."/>
        </authorList>
    </citation>
    <scope>NUCLEOTIDE SEQUENCE [LARGE SCALE GENOMIC DNA]</scope>
    <source>
        <strain evidence="8 9">DSM 45764</strain>
    </source>
</reference>
<evidence type="ECO:0000259" key="7">
    <source>
        <dbReference type="PROSITE" id="PS51935"/>
    </source>
</evidence>
<keyword evidence="9" id="KW-1185">Reference proteome</keyword>
<dbReference type="GO" id="GO:0006508">
    <property type="term" value="P:proteolysis"/>
    <property type="evidence" value="ECO:0007669"/>
    <property type="project" value="UniProtKB-KW"/>
</dbReference>
<keyword evidence="2" id="KW-0645">Protease</keyword>
<dbReference type="InterPro" id="IPR051202">
    <property type="entry name" value="Peptidase_C40"/>
</dbReference>
<gene>
    <name evidence="8" type="ORF">JD78_00825</name>
</gene>
<dbReference type="SUPFAM" id="SSF54001">
    <property type="entry name" value="Cysteine proteinases"/>
    <property type="match status" value="1"/>
</dbReference>
<name>A0A562IP02_9ACTN</name>
<dbReference type="AlphaFoldDB" id="A0A562IP02"/>
<evidence type="ECO:0000256" key="3">
    <source>
        <dbReference type="ARBA" id="ARBA00022801"/>
    </source>
</evidence>
<evidence type="ECO:0000256" key="5">
    <source>
        <dbReference type="SAM" id="Coils"/>
    </source>
</evidence>
<dbReference type="Gene3D" id="3.90.1720.10">
    <property type="entry name" value="endopeptidase domain like (from Nostoc punctiforme)"/>
    <property type="match status" value="1"/>
</dbReference>
<evidence type="ECO:0000256" key="6">
    <source>
        <dbReference type="SAM" id="MobiDB-lite"/>
    </source>
</evidence>
<keyword evidence="5" id="KW-0175">Coiled coil</keyword>
<accession>A0A562IP02</accession>
<sequence>MASPQSRPWSTRPRPWATQPRPVTLRAGSRRVRSTGRLGAGLLLGVTASLTLTLLPGSAAAAPGDPVAQAGTAEEATRLVSDATHELEVVTEQFNDAQETLAQQRAAAEAAGQALAAAQVQLAALDEQMRRVARSAFTGENLSRFNALMTSGSADEFLSQVTTLDAIAGHTTDVLAQVTAAARAAEQAKAAADAAIGQAEAGLADVTARQADLQGRIAEYQAQYDSLSAVQQQAVVEQHAGPTLAPPAPEEVVASSEGVQAAVDTALAQVGDPYVWGAGGPDAFDCSGLTQYAYAAAGIRLPHSSRVQATMGTAVSRADLQPGDLVFFYSPVSHVGMYVGNGKMVHAPTFGSPVVVTGVDMAGYVGARRLVG</sequence>
<evidence type="ECO:0000256" key="1">
    <source>
        <dbReference type="ARBA" id="ARBA00007074"/>
    </source>
</evidence>
<feature type="coiled-coil region" evidence="5">
    <location>
        <begin position="73"/>
        <end position="135"/>
    </location>
</feature>